<feature type="transmembrane region" description="Helical" evidence="6">
    <location>
        <begin position="20"/>
        <end position="41"/>
    </location>
</feature>
<keyword evidence="2 6" id="KW-0812">Transmembrane</keyword>
<accession>A0A090CBB6</accession>
<dbReference type="Pfam" id="PF20684">
    <property type="entry name" value="Fung_rhodopsin"/>
    <property type="match status" value="1"/>
</dbReference>
<dbReference type="STRING" id="515849.A0A090CBB6"/>
<keyword evidence="3 6" id="KW-1133">Transmembrane helix</keyword>
<evidence type="ECO:0000256" key="1">
    <source>
        <dbReference type="ARBA" id="ARBA00004141"/>
    </source>
</evidence>
<feature type="transmembrane region" description="Helical" evidence="6">
    <location>
        <begin position="269"/>
        <end position="292"/>
    </location>
</feature>
<evidence type="ECO:0000256" key="5">
    <source>
        <dbReference type="ARBA" id="ARBA00038359"/>
    </source>
</evidence>
<comment type="similarity">
    <text evidence="5">Belongs to the SAT4 family.</text>
</comment>
<dbReference type="GO" id="GO:0016020">
    <property type="term" value="C:membrane"/>
    <property type="evidence" value="ECO:0007669"/>
    <property type="project" value="UniProtKB-SubCell"/>
</dbReference>
<dbReference type="AlphaFoldDB" id="A0A090CBB6"/>
<dbReference type="InParanoid" id="A0A090CBB6"/>
<dbReference type="PANTHER" id="PTHR33048">
    <property type="entry name" value="PTH11-LIKE INTEGRAL MEMBRANE PROTEIN (AFU_ORTHOLOGUE AFUA_5G11245)"/>
    <property type="match status" value="1"/>
</dbReference>
<protein>
    <recommendedName>
        <fullName evidence="7">Rhodopsin domain-containing protein</fullName>
    </recommendedName>
</protein>
<evidence type="ECO:0000259" key="7">
    <source>
        <dbReference type="Pfam" id="PF20684"/>
    </source>
</evidence>
<evidence type="ECO:0000256" key="2">
    <source>
        <dbReference type="ARBA" id="ARBA00022692"/>
    </source>
</evidence>
<feature type="transmembrane region" description="Helical" evidence="6">
    <location>
        <begin position="53"/>
        <end position="72"/>
    </location>
</feature>
<dbReference type="eggNOG" id="ENOG502RVXB">
    <property type="taxonomic scope" value="Eukaryota"/>
</dbReference>
<dbReference type="InterPro" id="IPR049326">
    <property type="entry name" value="Rhodopsin_dom_fungi"/>
</dbReference>
<evidence type="ECO:0000256" key="6">
    <source>
        <dbReference type="SAM" id="Phobius"/>
    </source>
</evidence>
<dbReference type="InterPro" id="IPR052337">
    <property type="entry name" value="SAT4-like"/>
</dbReference>
<feature type="transmembrane region" description="Helical" evidence="6">
    <location>
        <begin position="132"/>
        <end position="153"/>
    </location>
</feature>
<feature type="domain" description="Rhodopsin" evidence="7">
    <location>
        <begin position="37"/>
        <end position="296"/>
    </location>
</feature>
<evidence type="ECO:0000313" key="8">
    <source>
        <dbReference type="EMBL" id="CDP24921.1"/>
    </source>
</evidence>
<dbReference type="PANTHER" id="PTHR33048:SF42">
    <property type="entry name" value="INTEGRAL MEMBRANE PROTEIN"/>
    <property type="match status" value="1"/>
</dbReference>
<evidence type="ECO:0000256" key="3">
    <source>
        <dbReference type="ARBA" id="ARBA00022989"/>
    </source>
</evidence>
<evidence type="ECO:0000313" key="9">
    <source>
        <dbReference type="Proteomes" id="UP000001197"/>
    </source>
</evidence>
<sequence length="313" mass="35212">MGLPTKRSTPQPYEDYSQVLNFVIWVLAGYATIFIFLRLWGKYYRGRRLWWDDYLLISSWLALILGCIFQTVDTTLGFGRSQHAIPLENIENSRLLATIAGFFLILAAAWSKTSFGLTLVRLTRTDGFLKRLVWFAIWTTNIFIAGSCIIQWAHCWPLDRIWRQEVSGGKCLPLGLMNGYNMFVAAYSGAVDIMLALLPCKIFWPLMMRRKEKIGITIAMGMGVFAGIASFMKIFAIHNVNHPRAGPGKSKPWSPAENNDLTRASVEHVVVLMTLGTAEGAITIVAVCMPVLRTLLMQESNHLLKSSLLNHVP</sequence>
<feature type="transmembrane region" description="Helical" evidence="6">
    <location>
        <begin position="92"/>
        <end position="111"/>
    </location>
</feature>
<dbReference type="EMBL" id="FO904937">
    <property type="protein sequence ID" value="CDP24921.1"/>
    <property type="molecule type" value="Genomic_DNA"/>
</dbReference>
<keyword evidence="4 6" id="KW-0472">Membrane</keyword>
<reference evidence="8 9" key="1">
    <citation type="journal article" date="2008" name="Genome Biol.">
        <title>The genome sequence of the model ascomycete fungus Podospora anserina.</title>
        <authorList>
            <person name="Espagne E."/>
            <person name="Lespinet O."/>
            <person name="Malagnac F."/>
            <person name="Da Silva C."/>
            <person name="Jaillon O."/>
            <person name="Porcel B.M."/>
            <person name="Couloux A."/>
            <person name="Aury J.-M."/>
            <person name="Segurens B."/>
            <person name="Poulain J."/>
            <person name="Anthouard V."/>
            <person name="Grossetete S."/>
            <person name="Khalili H."/>
            <person name="Coppin E."/>
            <person name="Dequard-Chablat M."/>
            <person name="Picard M."/>
            <person name="Contamine V."/>
            <person name="Arnaise S."/>
            <person name="Bourdais A."/>
            <person name="Berteaux-Lecellier V."/>
            <person name="Gautheret D."/>
            <person name="de Vries R.P."/>
            <person name="Battaglia E."/>
            <person name="Coutinho P.M."/>
            <person name="Danchin E.G.J."/>
            <person name="Henrissat B."/>
            <person name="El Khoury R."/>
            <person name="Sainsard-Chanet A."/>
            <person name="Boivin A."/>
            <person name="Pinan-Lucarre B."/>
            <person name="Sellem C.H."/>
            <person name="Debuchy R."/>
            <person name="Wincker P."/>
            <person name="Weissenbach J."/>
            <person name="Silar P."/>
        </authorList>
    </citation>
    <scope>NUCLEOTIDE SEQUENCE [LARGE SCALE GENOMIC DNA]</scope>
    <source>
        <strain evidence="9">S / ATCC MYA-4624 / DSM 980 / FGSC 10383</strain>
    </source>
</reference>
<reference evidence="9" key="2">
    <citation type="journal article" date="2014" name="Genetics">
        <title>Maintaining two mating types: Structure of the mating type locus and its role in heterokaryosis in Podospora anserina.</title>
        <authorList>
            <person name="Grognet P."/>
            <person name="Bidard F."/>
            <person name="Kuchly C."/>
            <person name="Tong L.C.H."/>
            <person name="Coppin E."/>
            <person name="Benkhali J.A."/>
            <person name="Couloux A."/>
            <person name="Wincker P."/>
            <person name="Debuchy R."/>
            <person name="Silar P."/>
        </authorList>
    </citation>
    <scope>GENOME REANNOTATION</scope>
    <source>
        <strain evidence="9">S / ATCC MYA-4624 / DSM 980 / FGSC 10383</strain>
    </source>
</reference>
<feature type="transmembrane region" description="Helical" evidence="6">
    <location>
        <begin position="182"/>
        <end position="204"/>
    </location>
</feature>
<dbReference type="Proteomes" id="UP000001197">
    <property type="component" value="Chromosome 2"/>
</dbReference>
<name>A0A090CBB6_PODAN</name>
<comment type="subcellular location">
    <subcellularLocation>
        <location evidence="1">Membrane</location>
        <topology evidence="1">Multi-pass membrane protein</topology>
    </subcellularLocation>
</comment>
<feature type="transmembrane region" description="Helical" evidence="6">
    <location>
        <begin position="216"/>
        <end position="237"/>
    </location>
</feature>
<organism evidence="8 9">
    <name type="scientific">Podospora anserina (strain S / ATCC MYA-4624 / DSM 980 / FGSC 10383)</name>
    <name type="common">Pleurage anserina</name>
    <dbReference type="NCBI Taxonomy" id="515849"/>
    <lineage>
        <taxon>Eukaryota</taxon>
        <taxon>Fungi</taxon>
        <taxon>Dikarya</taxon>
        <taxon>Ascomycota</taxon>
        <taxon>Pezizomycotina</taxon>
        <taxon>Sordariomycetes</taxon>
        <taxon>Sordariomycetidae</taxon>
        <taxon>Sordariales</taxon>
        <taxon>Podosporaceae</taxon>
        <taxon>Podospora</taxon>
        <taxon>Podospora anserina</taxon>
    </lineage>
</organism>
<evidence type="ECO:0000256" key="4">
    <source>
        <dbReference type="ARBA" id="ARBA00023136"/>
    </source>
</evidence>
<keyword evidence="9" id="KW-1185">Reference proteome</keyword>
<proteinExistence type="inferred from homology"/>